<dbReference type="PANTHER" id="PTHR47481:SF21">
    <property type="entry name" value="BASIC-LEUCINE ZIPPER TRANSCRIPTION FACTOR Q-RELATED"/>
    <property type="match status" value="1"/>
</dbReference>
<protein>
    <submittedName>
        <fullName evidence="3">Retrovirus-related Pol polyprotein from transposon RE1</fullName>
    </submittedName>
</protein>
<dbReference type="Pfam" id="PF14223">
    <property type="entry name" value="Retrotran_gag_2"/>
    <property type="match status" value="1"/>
</dbReference>
<keyword evidence="2" id="KW-1133">Transmembrane helix</keyword>
<name>A0A438JPP9_VITVI</name>
<sequence length="284" mass="31560">MADNYASWRAQFTNLLFGYDLLGCLNGTTLCPPETILQSGSTTPISNPECKLWKRHNDYILHAILALVTWAVAPLISSTTTSHEAWQKLEITFANQSRTKMLSLHNILMKTTKGSQSIVEYTQTIKIITDDLALMGYPLSEDEIILHDQETLLKQDDTSKETPSITAQFHHKFTNHKGSSEKSGGHSGAGHSAKVCRSRPPPRFSPQANYMARDQANDSTTWIVDSSASHHITSDLQNLSLHSNYGGYENIMIDDGIKEMSTSGQRHPQPPQPNHMSFSPTNPP</sequence>
<dbReference type="EMBL" id="QGNW01000032">
    <property type="protein sequence ID" value="RVX10950.1"/>
    <property type="molecule type" value="Genomic_DNA"/>
</dbReference>
<evidence type="ECO:0000313" key="3">
    <source>
        <dbReference type="EMBL" id="RVX10950.1"/>
    </source>
</evidence>
<feature type="transmembrane region" description="Helical" evidence="2">
    <location>
        <begin position="59"/>
        <end position="77"/>
    </location>
</feature>
<accession>A0A438JPP9</accession>
<reference evidence="3 4" key="1">
    <citation type="journal article" date="2018" name="PLoS Genet.">
        <title>Population sequencing reveals clonal diversity and ancestral inbreeding in the grapevine cultivar Chardonnay.</title>
        <authorList>
            <person name="Roach M.J."/>
            <person name="Johnson D.L."/>
            <person name="Bohlmann J."/>
            <person name="van Vuuren H.J."/>
            <person name="Jones S.J."/>
            <person name="Pretorius I.S."/>
            <person name="Schmidt S.A."/>
            <person name="Borneman A.R."/>
        </authorList>
    </citation>
    <scope>NUCLEOTIDE SEQUENCE [LARGE SCALE GENOMIC DNA]</scope>
    <source>
        <strain evidence="4">cv. Chardonnay</strain>
        <tissue evidence="3">Leaf</tissue>
    </source>
</reference>
<dbReference type="AlphaFoldDB" id="A0A438JPP9"/>
<feature type="compositionally biased region" description="Polar residues" evidence="1">
    <location>
        <begin position="274"/>
        <end position="284"/>
    </location>
</feature>
<evidence type="ECO:0000313" key="4">
    <source>
        <dbReference type="Proteomes" id="UP000288805"/>
    </source>
</evidence>
<organism evidence="3 4">
    <name type="scientific">Vitis vinifera</name>
    <name type="common">Grape</name>
    <dbReference type="NCBI Taxonomy" id="29760"/>
    <lineage>
        <taxon>Eukaryota</taxon>
        <taxon>Viridiplantae</taxon>
        <taxon>Streptophyta</taxon>
        <taxon>Embryophyta</taxon>
        <taxon>Tracheophyta</taxon>
        <taxon>Spermatophyta</taxon>
        <taxon>Magnoliopsida</taxon>
        <taxon>eudicotyledons</taxon>
        <taxon>Gunneridae</taxon>
        <taxon>Pentapetalae</taxon>
        <taxon>rosids</taxon>
        <taxon>Vitales</taxon>
        <taxon>Vitaceae</taxon>
        <taxon>Viteae</taxon>
        <taxon>Vitis</taxon>
    </lineage>
</organism>
<keyword evidence="2" id="KW-0472">Membrane</keyword>
<feature type="region of interest" description="Disordered" evidence="1">
    <location>
        <begin position="173"/>
        <end position="208"/>
    </location>
</feature>
<comment type="caution">
    <text evidence="3">The sequence shown here is derived from an EMBL/GenBank/DDBJ whole genome shotgun (WGS) entry which is preliminary data.</text>
</comment>
<proteinExistence type="predicted"/>
<dbReference type="PANTHER" id="PTHR47481">
    <property type="match status" value="1"/>
</dbReference>
<keyword evidence="2" id="KW-0812">Transmembrane</keyword>
<dbReference type="Proteomes" id="UP000288805">
    <property type="component" value="Unassembled WGS sequence"/>
</dbReference>
<evidence type="ECO:0000256" key="2">
    <source>
        <dbReference type="SAM" id="Phobius"/>
    </source>
</evidence>
<evidence type="ECO:0000256" key="1">
    <source>
        <dbReference type="SAM" id="MobiDB-lite"/>
    </source>
</evidence>
<gene>
    <name evidence="3" type="primary">RE1_557</name>
    <name evidence="3" type="ORF">CK203_013260</name>
</gene>
<feature type="region of interest" description="Disordered" evidence="1">
    <location>
        <begin position="258"/>
        <end position="284"/>
    </location>
</feature>